<dbReference type="KEGG" id="aau:AAur_3184"/>
<feature type="transmembrane region" description="Helical" evidence="7">
    <location>
        <begin position="72"/>
        <end position="91"/>
    </location>
</feature>
<feature type="domain" description="Penicillin-binding protein transpeptidase" evidence="8">
    <location>
        <begin position="570"/>
        <end position="872"/>
    </location>
</feature>
<evidence type="ECO:0000256" key="7">
    <source>
        <dbReference type="SAM" id="Phobius"/>
    </source>
</evidence>
<evidence type="ECO:0000256" key="3">
    <source>
        <dbReference type="ARBA" id="ARBA00022960"/>
    </source>
</evidence>
<evidence type="ECO:0000313" key="9">
    <source>
        <dbReference type="EMBL" id="ABM08909.1"/>
    </source>
</evidence>
<feature type="transmembrane region" description="Helical" evidence="7">
    <location>
        <begin position="362"/>
        <end position="385"/>
    </location>
</feature>
<dbReference type="eggNOG" id="COG0772">
    <property type="taxonomic scope" value="Bacteria"/>
</dbReference>
<comment type="subcellular location">
    <subcellularLocation>
        <location evidence="1">Membrane</location>
        <topology evidence="1">Multi-pass membrane protein</topology>
    </subcellularLocation>
</comment>
<feature type="transmembrane region" description="Helical" evidence="7">
    <location>
        <begin position="439"/>
        <end position="459"/>
    </location>
</feature>
<dbReference type="Proteomes" id="UP000000637">
    <property type="component" value="Chromosome"/>
</dbReference>
<proteinExistence type="predicted"/>
<feature type="transmembrane region" description="Helical" evidence="7">
    <location>
        <begin position="332"/>
        <end position="350"/>
    </location>
</feature>
<dbReference type="GO" id="GO:0071555">
    <property type="term" value="P:cell wall organization"/>
    <property type="evidence" value="ECO:0007669"/>
    <property type="project" value="TreeGrafter"/>
</dbReference>
<dbReference type="Gene3D" id="3.90.1310.10">
    <property type="entry name" value="Penicillin-binding protein 2a (Domain 2)"/>
    <property type="match status" value="1"/>
</dbReference>
<dbReference type="eggNOG" id="COG0768">
    <property type="taxonomic scope" value="Bacteria"/>
</dbReference>
<dbReference type="STRING" id="290340.AAur_3184"/>
<keyword evidence="2 7" id="KW-0812">Transmembrane</keyword>
<dbReference type="OrthoDB" id="9812661at2"/>
<dbReference type="PANTHER" id="PTHR30627:SF24">
    <property type="entry name" value="PENICILLIN-BINDING PROTEIN 4B"/>
    <property type="match status" value="1"/>
</dbReference>
<reference evidence="9 10" key="1">
    <citation type="journal article" date="2006" name="PLoS Genet.">
        <title>Secrets of soil survival revealed by the genome sequence of Arthrobacter aurescens TC1.</title>
        <authorList>
            <person name="Mongodin E.F."/>
            <person name="Shapir N."/>
            <person name="Daugherty S.C."/>
            <person name="DeBoy R.T."/>
            <person name="Emerson J.B."/>
            <person name="Shvartzbeyn A."/>
            <person name="Radune D."/>
            <person name="Vamathevan J."/>
            <person name="Riggs F."/>
            <person name="Grinberg V."/>
            <person name="Khouri H."/>
            <person name="Wackett L.P."/>
            <person name="Nelson K.E."/>
            <person name="Sadowsky M.J."/>
        </authorList>
    </citation>
    <scope>NUCLEOTIDE SEQUENCE [LARGE SCALE GENOMIC DNA]</scope>
    <source>
        <strain evidence="9 10">TC1</strain>
    </source>
</reference>
<keyword evidence="5 7" id="KW-0472">Membrane</keyword>
<feature type="transmembrane region" description="Helical" evidence="7">
    <location>
        <begin position="21"/>
        <end position="42"/>
    </location>
</feature>
<sequence>MNGPSLASPRATSTQGAAKRRATIPAVVLQGAIPFSVFWILADVDDGSRILGAMALGLCAAVCGAVAKPTRYLVAVVWGVTAVGIAIQLRLGADLGTMLTFAVASALLFVGASAVLPRILRHFRAPEKLARLGQLALGAALLLRLIPGLQGHINSGQLAIGSFSLQLGEFSRILAIAGVGLIGWSTLGTLGLRRLFRSESKASSIGLILLAGNLGLLAVVDTGPAIVLTAAAAVMVVASVARIRPILRRIEVWLTAGAIVFLSVSFAAQFNVLDRLETRWSNVSTPDEQLAAALRAAQGGGLIGHGVGTSPLAGHIPVAASDFVPAVVAADLGYLALGAITAALLCCYGIMLSRISRGRTPLAIMGIGVLTALLVQTVITVLGSMGAIPLTGLSTPALAATGSTMLSTFIALGIASAAVREMTAVEPAGRPPTVAPPRAVLGISAGIVAYLCALAVLPIDTSLQGLYLARGDIRTADGAIIASTDSDGERVYPSGGLYSDVGLVVRGYADYGVESMYRSELTCGGPANPLDVLLGLFRQPACVPADIETTLQSPLQKAIKEAAGDSSAQVVVTDSMSGSILALYSSRQKDPADVSAGTAPEAPSRLKSSPPGSTFKVVVAAAALLNDVDADGARTDVVKANGAELTNSRNLECPDTSIATMLAFSCNTTAGYLALHVGQPELNRVAEEYFGANMLTRFDGGDVAPLTLAQEDTSLSAPQLMRTGIGQESVQSSPLAMNAATAVIAHSALSTDGSATPALHLVASVCSGTPAVTAATTFGKALPAPVATEILRGMRQAAEVGTATHLGKAGHSLGRDIAAKSGTAEVSIPGSAAALDSWVTAIIDGRWIITARVQNSTAAQANNAQEIAARILPLIPRSNISYKTPCS</sequence>
<dbReference type="RefSeq" id="WP_011775809.1">
    <property type="nucleotide sequence ID" value="NC_008711.1"/>
</dbReference>
<evidence type="ECO:0000313" key="10">
    <source>
        <dbReference type="Proteomes" id="UP000000637"/>
    </source>
</evidence>
<dbReference type="GO" id="GO:0071972">
    <property type="term" value="F:peptidoglycan L,D-transpeptidase activity"/>
    <property type="evidence" value="ECO:0007669"/>
    <property type="project" value="TreeGrafter"/>
</dbReference>
<feature type="transmembrane region" description="Helical" evidence="7">
    <location>
        <begin position="173"/>
        <end position="192"/>
    </location>
</feature>
<accession>A1R9G9</accession>
<dbReference type="Pfam" id="PF00905">
    <property type="entry name" value="Transpeptidase"/>
    <property type="match status" value="1"/>
</dbReference>
<dbReference type="GO" id="GO:0008658">
    <property type="term" value="F:penicillin binding"/>
    <property type="evidence" value="ECO:0007669"/>
    <property type="project" value="InterPro"/>
</dbReference>
<evidence type="ECO:0000256" key="5">
    <source>
        <dbReference type="ARBA" id="ARBA00023136"/>
    </source>
</evidence>
<dbReference type="SUPFAM" id="SSF56601">
    <property type="entry name" value="beta-lactamase/transpeptidase-like"/>
    <property type="match status" value="1"/>
</dbReference>
<dbReference type="AlphaFoldDB" id="A1R9G9"/>
<evidence type="ECO:0000256" key="2">
    <source>
        <dbReference type="ARBA" id="ARBA00022692"/>
    </source>
</evidence>
<evidence type="ECO:0000259" key="8">
    <source>
        <dbReference type="Pfam" id="PF00905"/>
    </source>
</evidence>
<keyword evidence="10" id="KW-1185">Reference proteome</keyword>
<dbReference type="GO" id="GO:0005886">
    <property type="term" value="C:plasma membrane"/>
    <property type="evidence" value="ECO:0007669"/>
    <property type="project" value="TreeGrafter"/>
</dbReference>
<dbReference type="InterPro" id="IPR050515">
    <property type="entry name" value="Beta-lactam/transpept"/>
</dbReference>
<organism evidence="9 10">
    <name type="scientific">Paenarthrobacter aurescens (strain TC1)</name>
    <dbReference type="NCBI Taxonomy" id="290340"/>
    <lineage>
        <taxon>Bacteria</taxon>
        <taxon>Bacillati</taxon>
        <taxon>Actinomycetota</taxon>
        <taxon>Actinomycetes</taxon>
        <taxon>Micrococcales</taxon>
        <taxon>Micrococcaceae</taxon>
        <taxon>Paenarthrobacter</taxon>
    </lineage>
</organism>
<feature type="transmembrane region" description="Helical" evidence="7">
    <location>
        <begin position="226"/>
        <end position="243"/>
    </location>
</feature>
<feature type="transmembrane region" description="Helical" evidence="7">
    <location>
        <begin position="48"/>
        <end position="67"/>
    </location>
</feature>
<dbReference type="InterPro" id="IPR001460">
    <property type="entry name" value="PCN-bd_Tpept"/>
</dbReference>
<feature type="transmembrane region" description="Helical" evidence="7">
    <location>
        <begin position="397"/>
        <end position="419"/>
    </location>
</feature>
<gene>
    <name evidence="9" type="ordered locus">AAur_3184</name>
</gene>
<dbReference type="InterPro" id="IPR001182">
    <property type="entry name" value="FtsW/RodA"/>
</dbReference>
<dbReference type="Pfam" id="PF01098">
    <property type="entry name" value="FTSW_RODA_SPOVE"/>
    <property type="match status" value="1"/>
</dbReference>
<evidence type="ECO:0000256" key="1">
    <source>
        <dbReference type="ARBA" id="ARBA00004141"/>
    </source>
</evidence>
<dbReference type="InterPro" id="IPR012338">
    <property type="entry name" value="Beta-lactam/transpept-like"/>
</dbReference>
<feature type="transmembrane region" description="Helical" evidence="7">
    <location>
        <begin position="97"/>
        <end position="120"/>
    </location>
</feature>
<keyword evidence="3" id="KW-0133">Cell shape</keyword>
<protein>
    <submittedName>
        <fullName evidence="9">Penicillin binding protein transpeptidase domain</fullName>
    </submittedName>
</protein>
<evidence type="ECO:0000256" key="6">
    <source>
        <dbReference type="SAM" id="MobiDB-lite"/>
    </source>
</evidence>
<dbReference type="PANTHER" id="PTHR30627">
    <property type="entry name" value="PEPTIDOGLYCAN D,D-TRANSPEPTIDASE"/>
    <property type="match status" value="1"/>
</dbReference>
<dbReference type="HOGENOM" id="CLU_325079_0_0_11"/>
<evidence type="ECO:0000256" key="4">
    <source>
        <dbReference type="ARBA" id="ARBA00022989"/>
    </source>
</evidence>
<keyword evidence="4 7" id="KW-1133">Transmembrane helix</keyword>
<dbReference type="Gene3D" id="3.40.710.10">
    <property type="entry name" value="DD-peptidase/beta-lactamase superfamily"/>
    <property type="match status" value="1"/>
</dbReference>
<feature type="transmembrane region" description="Helical" evidence="7">
    <location>
        <begin position="250"/>
        <end position="270"/>
    </location>
</feature>
<feature type="region of interest" description="Disordered" evidence="6">
    <location>
        <begin position="591"/>
        <end position="610"/>
    </location>
</feature>
<dbReference type="GO" id="GO:0051301">
    <property type="term" value="P:cell division"/>
    <property type="evidence" value="ECO:0007669"/>
    <property type="project" value="InterPro"/>
</dbReference>
<feature type="transmembrane region" description="Helical" evidence="7">
    <location>
        <begin position="132"/>
        <end position="153"/>
    </location>
</feature>
<feature type="transmembrane region" description="Helical" evidence="7">
    <location>
        <begin position="204"/>
        <end position="220"/>
    </location>
</feature>
<dbReference type="EMBL" id="CP000474">
    <property type="protein sequence ID" value="ABM08909.1"/>
    <property type="molecule type" value="Genomic_DNA"/>
</dbReference>
<dbReference type="GO" id="GO:0008360">
    <property type="term" value="P:regulation of cell shape"/>
    <property type="evidence" value="ECO:0007669"/>
    <property type="project" value="UniProtKB-KW"/>
</dbReference>
<name>A1R9G9_PAEAT</name>